<dbReference type="STRING" id="1873482.Xedl_03401"/>
<dbReference type="InterPro" id="IPR008775">
    <property type="entry name" value="Phytyl_CoA_dOase-like"/>
</dbReference>
<evidence type="ECO:0000313" key="3">
    <source>
        <dbReference type="EMBL" id="OKP00158.1"/>
    </source>
</evidence>
<dbReference type="PANTHER" id="PTHR20883">
    <property type="entry name" value="PHYTANOYL-COA DIOXYGENASE DOMAIN CONTAINING 1"/>
    <property type="match status" value="1"/>
</dbReference>
<dbReference type="GO" id="GO:0005506">
    <property type="term" value="F:iron ion binding"/>
    <property type="evidence" value="ECO:0007669"/>
    <property type="project" value="UniProtKB-ARBA"/>
</dbReference>
<dbReference type="GO" id="GO:0016706">
    <property type="term" value="F:2-oxoglutarate-dependent dioxygenase activity"/>
    <property type="evidence" value="ECO:0007669"/>
    <property type="project" value="UniProtKB-ARBA"/>
</dbReference>
<reference evidence="2 4" key="1">
    <citation type="submission" date="2016-09" db="EMBL/GenBank/DDBJ databases">
        <title>Xenorhabdus thuongxuanensis sp. nov. and Xenorhabdus eapokensis sp. nov., isolated from Steinernema species.</title>
        <authorList>
            <person name="Kaempfer P."/>
            <person name="Tobias N.J."/>
            <person name="Phan Ke L."/>
            <person name="Bode H.B."/>
            <person name="Glaeser S.P."/>
        </authorList>
    </citation>
    <scope>NUCLEOTIDE SEQUENCE [LARGE SCALE GENOMIC DNA]</scope>
    <source>
        <strain evidence="2 4">DL20</strain>
    </source>
</reference>
<name>A0A1Q5THB2_9GAMM</name>
<dbReference type="Proteomes" id="UP000186268">
    <property type="component" value="Unassembled WGS sequence"/>
</dbReference>
<evidence type="ECO:0000313" key="2">
    <source>
        <dbReference type="EMBL" id="OKO99599.1"/>
    </source>
</evidence>
<dbReference type="EMBL" id="MKGQ01000049">
    <property type="protein sequence ID" value="OKO99599.1"/>
    <property type="molecule type" value="Genomic_DNA"/>
</dbReference>
<gene>
    <name evidence="3" type="ORF">Xedl_03401</name>
    <name evidence="2" type="ORF">Xedl_03600</name>
</gene>
<dbReference type="Gene3D" id="2.60.120.620">
    <property type="entry name" value="q2cbj1_9rhob like domain"/>
    <property type="match status" value="1"/>
</dbReference>
<proteinExistence type="predicted"/>
<keyword evidence="4" id="KW-1185">Reference proteome</keyword>
<dbReference type="RefSeq" id="WP_208605079.1">
    <property type="nucleotide sequence ID" value="NZ_CAWNAG010000146.1"/>
</dbReference>
<comment type="caution">
    <text evidence="2">The sequence shown here is derived from an EMBL/GenBank/DDBJ whole genome shotgun (WGS) entry which is preliminary data.</text>
</comment>
<evidence type="ECO:0000256" key="1">
    <source>
        <dbReference type="ARBA" id="ARBA00001954"/>
    </source>
</evidence>
<dbReference type="AlphaFoldDB" id="A0A1Q5THB2"/>
<dbReference type="Pfam" id="PF05721">
    <property type="entry name" value="PhyH"/>
    <property type="match status" value="1"/>
</dbReference>
<accession>A0A1Q5THB2</accession>
<evidence type="ECO:0000313" key="4">
    <source>
        <dbReference type="Proteomes" id="UP000186268"/>
    </source>
</evidence>
<organism evidence="2 4">
    <name type="scientific">Xenorhabdus eapokensis</name>
    <dbReference type="NCBI Taxonomy" id="1873482"/>
    <lineage>
        <taxon>Bacteria</taxon>
        <taxon>Pseudomonadati</taxon>
        <taxon>Pseudomonadota</taxon>
        <taxon>Gammaproteobacteria</taxon>
        <taxon>Enterobacterales</taxon>
        <taxon>Morganellaceae</taxon>
        <taxon>Xenorhabdus</taxon>
    </lineage>
</organism>
<evidence type="ECO:0008006" key="5">
    <source>
        <dbReference type="Google" id="ProtNLM"/>
    </source>
</evidence>
<sequence>MIFHKQAILPDFQKLALDWILAQSDFPSAGLEPEFDIGDDKLRYAKKIRNISNHDPQFWQAWRYDSGLTKIVSQYLDNPRLLRHAAFIKRHADESFIPLHQDIALWEKPFNTAWTFWVALTPAFKENGGMFYLPDTDVVYPHEFNLNYPMFKCIDLEKNQISQEKLKDVSLQAGDISVWPAKTPHGSYMNISGQLRIGMPIVFVEENEYQRLM</sequence>
<dbReference type="EMBL" id="MKGQ01000039">
    <property type="protein sequence ID" value="OKP00158.1"/>
    <property type="molecule type" value="Genomic_DNA"/>
</dbReference>
<dbReference type="PANTHER" id="PTHR20883:SF48">
    <property type="entry name" value="ECTOINE DIOXYGENASE"/>
    <property type="match status" value="1"/>
</dbReference>
<dbReference type="SUPFAM" id="SSF51197">
    <property type="entry name" value="Clavaminate synthase-like"/>
    <property type="match status" value="1"/>
</dbReference>
<protein>
    <recommendedName>
        <fullName evidence="5">Phytanoyl-CoA dioxygenase</fullName>
    </recommendedName>
</protein>
<comment type="cofactor">
    <cofactor evidence="1">
        <name>Fe(2+)</name>
        <dbReference type="ChEBI" id="CHEBI:29033"/>
    </cofactor>
</comment>